<feature type="compositionally biased region" description="Acidic residues" evidence="1">
    <location>
        <begin position="22"/>
        <end position="31"/>
    </location>
</feature>
<name>A0AAV9ZXK2_9AGAR</name>
<evidence type="ECO:0000313" key="3">
    <source>
        <dbReference type="Proteomes" id="UP001362999"/>
    </source>
</evidence>
<evidence type="ECO:0000256" key="1">
    <source>
        <dbReference type="SAM" id="MobiDB-lite"/>
    </source>
</evidence>
<accession>A0AAV9ZXK2</accession>
<protein>
    <submittedName>
        <fullName evidence="2">Uncharacterized protein</fullName>
    </submittedName>
</protein>
<sequence>MKAATSESRHDSNEGMTVSASEGEEDGGEWEGQEKVVNALLHRCAICVKQYCGRRFDCLGKGNPGHDETTAMIKITAHPLQHTNSCTEAAVRFFRQWHIMLMAARARVVKSEGHDGESGGQRQRGRQAVRPRVDEGHRWFEVYRYNKQESKTVGEAQSKDTRQSGGGELVYEVKT</sequence>
<evidence type="ECO:0000313" key="2">
    <source>
        <dbReference type="EMBL" id="KAK6995980.1"/>
    </source>
</evidence>
<proteinExistence type="predicted"/>
<feature type="region of interest" description="Disordered" evidence="1">
    <location>
        <begin position="111"/>
        <end position="131"/>
    </location>
</feature>
<keyword evidence="3" id="KW-1185">Reference proteome</keyword>
<feature type="compositionally biased region" description="Basic and acidic residues" evidence="1">
    <location>
        <begin position="150"/>
        <end position="162"/>
    </location>
</feature>
<gene>
    <name evidence="2" type="ORF">R3P38DRAFT_2800330</name>
</gene>
<comment type="caution">
    <text evidence="2">The sequence shown here is derived from an EMBL/GenBank/DDBJ whole genome shotgun (WGS) entry which is preliminary data.</text>
</comment>
<feature type="region of interest" description="Disordered" evidence="1">
    <location>
        <begin position="150"/>
        <end position="175"/>
    </location>
</feature>
<reference evidence="2 3" key="1">
    <citation type="journal article" date="2024" name="J Genomics">
        <title>Draft genome sequencing and assembly of Favolaschia claudopus CIRM-BRFM 2984 isolated from oak limbs.</title>
        <authorList>
            <person name="Navarro D."/>
            <person name="Drula E."/>
            <person name="Chaduli D."/>
            <person name="Cazenave R."/>
            <person name="Ahrendt S."/>
            <person name="Wang J."/>
            <person name="Lipzen A."/>
            <person name="Daum C."/>
            <person name="Barry K."/>
            <person name="Grigoriev I.V."/>
            <person name="Favel A."/>
            <person name="Rosso M.N."/>
            <person name="Martin F."/>
        </authorList>
    </citation>
    <scope>NUCLEOTIDE SEQUENCE [LARGE SCALE GENOMIC DNA]</scope>
    <source>
        <strain evidence="2 3">CIRM-BRFM 2984</strain>
    </source>
</reference>
<organism evidence="2 3">
    <name type="scientific">Favolaschia claudopus</name>
    <dbReference type="NCBI Taxonomy" id="2862362"/>
    <lineage>
        <taxon>Eukaryota</taxon>
        <taxon>Fungi</taxon>
        <taxon>Dikarya</taxon>
        <taxon>Basidiomycota</taxon>
        <taxon>Agaricomycotina</taxon>
        <taxon>Agaricomycetes</taxon>
        <taxon>Agaricomycetidae</taxon>
        <taxon>Agaricales</taxon>
        <taxon>Marasmiineae</taxon>
        <taxon>Mycenaceae</taxon>
        <taxon>Favolaschia</taxon>
    </lineage>
</organism>
<feature type="region of interest" description="Disordered" evidence="1">
    <location>
        <begin position="1"/>
        <end position="31"/>
    </location>
</feature>
<dbReference type="EMBL" id="JAWWNJ010000100">
    <property type="protein sequence ID" value="KAK6995980.1"/>
    <property type="molecule type" value="Genomic_DNA"/>
</dbReference>
<dbReference type="Proteomes" id="UP001362999">
    <property type="component" value="Unassembled WGS sequence"/>
</dbReference>
<dbReference type="AlphaFoldDB" id="A0AAV9ZXK2"/>